<comment type="caution">
    <text evidence="2">The sequence shown here is derived from an EMBL/GenBank/DDBJ whole genome shotgun (WGS) entry which is preliminary data.</text>
</comment>
<proteinExistence type="predicted"/>
<dbReference type="PANTHER" id="PTHR39209">
    <property type="match status" value="1"/>
</dbReference>
<dbReference type="SUPFAM" id="SSF56037">
    <property type="entry name" value="PheT/TilS domain"/>
    <property type="match status" value="1"/>
</dbReference>
<dbReference type="SMART" id="SM00873">
    <property type="entry name" value="B3_4"/>
    <property type="match status" value="1"/>
</dbReference>
<keyword evidence="2" id="KW-0436">Ligase</keyword>
<dbReference type="EMBL" id="JXSQ01000009">
    <property type="protein sequence ID" value="KIP52549.1"/>
    <property type="molecule type" value="Genomic_DNA"/>
</dbReference>
<keyword evidence="2" id="KW-0030">Aminoacyl-tRNA synthetase</keyword>
<sequence>MRFQHSSAVWVDHPTLAAGVIGASGITAVPDLGSRTLSYLRQAVELLDERAISEIPAIRSWRRAFAAMGYKPTKYRCAAESLLRRISGGGSLPTIHPLVDLCNHVSASLAVPIAVFDLDRVTGDLEVRHAAGTEAYESFSGEAEHPAPGEIIFADNANRAHSRRWTNRQSAASAMRQDSHNVLIVAEALHEEGADDIRAVLASLTGEITAAWDAELCSAVLTGRARSFEVDLASPGES</sequence>
<organism evidence="2 3">
    <name type="scientific">Leucobacter komagatae</name>
    <dbReference type="NCBI Taxonomy" id="55969"/>
    <lineage>
        <taxon>Bacteria</taxon>
        <taxon>Bacillati</taxon>
        <taxon>Actinomycetota</taxon>
        <taxon>Actinomycetes</taxon>
        <taxon>Micrococcales</taxon>
        <taxon>Microbacteriaceae</taxon>
        <taxon>Leucobacter</taxon>
    </lineage>
</organism>
<accession>A0A0D0ILV0</accession>
<evidence type="ECO:0000259" key="1">
    <source>
        <dbReference type="SMART" id="SM00873"/>
    </source>
</evidence>
<reference evidence="2 3" key="1">
    <citation type="submission" date="2015-01" db="EMBL/GenBank/DDBJ databases">
        <title>Draft genome sequence of Leucobacter komagatae strain VKM ST2845.</title>
        <authorList>
            <person name="Karlyshev A.V."/>
            <person name="Kudryashova E.B."/>
        </authorList>
    </citation>
    <scope>NUCLEOTIDE SEQUENCE [LARGE SCALE GENOMIC DNA]</scope>
    <source>
        <strain evidence="2 3">VKM ST2845</strain>
    </source>
</reference>
<keyword evidence="3" id="KW-1185">Reference proteome</keyword>
<dbReference type="GO" id="GO:0003723">
    <property type="term" value="F:RNA binding"/>
    <property type="evidence" value="ECO:0007669"/>
    <property type="project" value="InterPro"/>
</dbReference>
<dbReference type="GO" id="GO:0004826">
    <property type="term" value="F:phenylalanine-tRNA ligase activity"/>
    <property type="evidence" value="ECO:0007669"/>
    <property type="project" value="InterPro"/>
</dbReference>
<dbReference type="Proteomes" id="UP000032120">
    <property type="component" value="Unassembled WGS sequence"/>
</dbReference>
<feature type="domain" description="B3/B4 tRNA-binding" evidence="1">
    <location>
        <begin position="59"/>
        <end position="206"/>
    </location>
</feature>
<name>A0A0D0ILV0_9MICO</name>
<dbReference type="InterPro" id="IPR005146">
    <property type="entry name" value="B3/B4_tRNA-bd"/>
</dbReference>
<evidence type="ECO:0000313" key="3">
    <source>
        <dbReference type="Proteomes" id="UP000032120"/>
    </source>
</evidence>
<dbReference type="Pfam" id="PF03483">
    <property type="entry name" value="B3_4"/>
    <property type="match status" value="1"/>
</dbReference>
<evidence type="ECO:0000313" key="2">
    <source>
        <dbReference type="EMBL" id="KIP52549.1"/>
    </source>
</evidence>
<dbReference type="Gene3D" id="3.50.40.10">
    <property type="entry name" value="Phenylalanyl-trna Synthetase, Chain B, domain 3"/>
    <property type="match status" value="1"/>
</dbReference>
<dbReference type="PANTHER" id="PTHR39209:SF2">
    <property type="entry name" value="CYTOPLASMIC PROTEIN"/>
    <property type="match status" value="1"/>
</dbReference>
<dbReference type="RefSeq" id="WP_042543972.1">
    <property type="nucleotide sequence ID" value="NZ_JXSQ01000009.1"/>
</dbReference>
<dbReference type="OrthoDB" id="276580at2"/>
<gene>
    <name evidence="2" type="ORF">SD72_08230</name>
</gene>
<protein>
    <submittedName>
        <fullName evidence="2">tRNA synthetase subunit beta</fullName>
    </submittedName>
</protein>
<dbReference type="InterPro" id="IPR020825">
    <property type="entry name" value="Phe-tRNA_synthase-like_B3/B4"/>
</dbReference>
<dbReference type="AlphaFoldDB" id="A0A0D0ILV0"/>